<dbReference type="RefSeq" id="WP_146789911.1">
    <property type="nucleotide sequence ID" value="NZ_BAABIO010000003.1"/>
</dbReference>
<gene>
    <name evidence="1" type="ORF">FSB75_16910</name>
</gene>
<dbReference type="PROSITE" id="PS51257">
    <property type="entry name" value="PROKAR_LIPOPROTEIN"/>
    <property type="match status" value="1"/>
</dbReference>
<dbReference type="AlphaFoldDB" id="A0A5B8UMS9"/>
<proteinExistence type="predicted"/>
<organism evidence="1 2">
    <name type="scientific">Flavisolibacter ginsenosidimutans</name>
    <dbReference type="NCBI Taxonomy" id="661481"/>
    <lineage>
        <taxon>Bacteria</taxon>
        <taxon>Pseudomonadati</taxon>
        <taxon>Bacteroidota</taxon>
        <taxon>Chitinophagia</taxon>
        <taxon>Chitinophagales</taxon>
        <taxon>Chitinophagaceae</taxon>
        <taxon>Flavisolibacter</taxon>
    </lineage>
</organism>
<dbReference type="Gene3D" id="3.10.450.50">
    <property type="match status" value="1"/>
</dbReference>
<dbReference type="OrthoDB" id="662856at2"/>
<name>A0A5B8UMS9_9BACT</name>
<evidence type="ECO:0000313" key="2">
    <source>
        <dbReference type="Proteomes" id="UP000321204"/>
    </source>
</evidence>
<dbReference type="KEGG" id="fgg:FSB75_16910"/>
<keyword evidence="2" id="KW-1185">Reference proteome</keyword>
<accession>A0A5B8UMS9</accession>
<dbReference type="Proteomes" id="UP000321204">
    <property type="component" value="Chromosome"/>
</dbReference>
<sequence length="188" mass="21485">MQKALLPLLSFVVLYSCKDNKTTTEPAATPMVKTATTTADNKPPQAEFADAKYTDMGKQMMMQMENGDVDKWVANFADNAVYSWSNGDSLAGKKAITDYWTNRRKNVIESLHFSNDIWLPIKVNTPQRGPDMPGVWLLNWYQVNVKYKNGKALQFWVHHDYHYNNDNKVDRTVMYIDRAPVNAAVGMK</sequence>
<dbReference type="EMBL" id="CP042433">
    <property type="protein sequence ID" value="QEC57509.1"/>
    <property type="molecule type" value="Genomic_DNA"/>
</dbReference>
<dbReference type="InterPro" id="IPR032710">
    <property type="entry name" value="NTF2-like_dom_sf"/>
</dbReference>
<evidence type="ECO:0000313" key="1">
    <source>
        <dbReference type="EMBL" id="QEC57509.1"/>
    </source>
</evidence>
<dbReference type="SUPFAM" id="SSF54427">
    <property type="entry name" value="NTF2-like"/>
    <property type="match status" value="1"/>
</dbReference>
<reference evidence="1 2" key="1">
    <citation type="journal article" date="2015" name="Int. J. Syst. Evol. Microbiol.">
        <title>Flavisolibacter ginsenosidimutans sp. nov., with ginsenoside-converting activity isolated from soil used for cultivating ginseng.</title>
        <authorList>
            <person name="Zhao Y."/>
            <person name="Liu Q."/>
            <person name="Kang M.S."/>
            <person name="Jin F."/>
            <person name="Yu H."/>
            <person name="Im W.T."/>
        </authorList>
    </citation>
    <scope>NUCLEOTIDE SEQUENCE [LARGE SCALE GENOMIC DNA]</scope>
    <source>
        <strain evidence="1 2">Gsoil 636</strain>
    </source>
</reference>
<protein>
    <submittedName>
        <fullName evidence="1">Nuclear transport factor 2 family protein</fullName>
    </submittedName>
</protein>